<dbReference type="InterPro" id="IPR038690">
    <property type="entry name" value="NusG_2_sf"/>
</dbReference>
<protein>
    <recommendedName>
        <fullName evidence="4">NusG domain-containing protein</fullName>
    </recommendedName>
</protein>
<dbReference type="SUPFAM" id="SSF82004">
    <property type="entry name" value="N-utilization substance G protein NusG, insert domain"/>
    <property type="match status" value="1"/>
</dbReference>
<keyword evidence="1" id="KW-0812">Transmembrane</keyword>
<keyword evidence="1" id="KW-0472">Membrane</keyword>
<dbReference type="CDD" id="cd09911">
    <property type="entry name" value="Lin0431_like"/>
    <property type="match status" value="1"/>
</dbReference>
<evidence type="ECO:0000313" key="3">
    <source>
        <dbReference type="Proteomes" id="UP001519306"/>
    </source>
</evidence>
<gene>
    <name evidence="2" type="ORF">J2Z71_000256</name>
</gene>
<dbReference type="EMBL" id="JAGGLJ010000002">
    <property type="protein sequence ID" value="MBP2024740.1"/>
    <property type="molecule type" value="Genomic_DNA"/>
</dbReference>
<sequence length="126" mass="14446">MKKGDKIVILFIIIFAITLFVGTNKRNIDNKKNQEKYVVITVDGKEYKKLKLDNVKNEKIEVKTKYGKNIIKIDNEKVSMIYSDCPDNLCVEMKSIEKSGDSIICLPNRLTVSIESKVNEVDVVLY</sequence>
<evidence type="ECO:0000313" key="2">
    <source>
        <dbReference type="EMBL" id="MBP2024740.1"/>
    </source>
</evidence>
<dbReference type="RefSeq" id="WP_210060049.1">
    <property type="nucleotide sequence ID" value="NZ_JAGGLJ010000002.1"/>
</dbReference>
<feature type="transmembrane region" description="Helical" evidence="1">
    <location>
        <begin position="6"/>
        <end position="23"/>
    </location>
</feature>
<dbReference type="Proteomes" id="UP001519306">
    <property type="component" value="Unassembled WGS sequence"/>
</dbReference>
<dbReference type="Pfam" id="PF07009">
    <property type="entry name" value="NusG_II"/>
    <property type="match status" value="1"/>
</dbReference>
<keyword evidence="1" id="KW-1133">Transmembrane helix</keyword>
<keyword evidence="3" id="KW-1185">Reference proteome</keyword>
<evidence type="ECO:0008006" key="4">
    <source>
        <dbReference type="Google" id="ProtNLM"/>
    </source>
</evidence>
<dbReference type="Gene3D" id="2.60.320.10">
    <property type="entry name" value="N-utilization substance G protein NusG, insert domain"/>
    <property type="match status" value="1"/>
</dbReference>
<evidence type="ECO:0000256" key="1">
    <source>
        <dbReference type="SAM" id="Phobius"/>
    </source>
</evidence>
<name>A0ABS4KAD6_9FIRM</name>
<accession>A0ABS4KAD6</accession>
<organism evidence="2 3">
    <name type="scientific">Peptoniphilus stercorisuis</name>
    <dbReference type="NCBI Taxonomy" id="1436965"/>
    <lineage>
        <taxon>Bacteria</taxon>
        <taxon>Bacillati</taxon>
        <taxon>Bacillota</taxon>
        <taxon>Tissierellia</taxon>
        <taxon>Tissierellales</taxon>
        <taxon>Peptoniphilaceae</taxon>
        <taxon>Peptoniphilus</taxon>
    </lineage>
</organism>
<comment type="caution">
    <text evidence="2">The sequence shown here is derived from an EMBL/GenBank/DDBJ whole genome shotgun (WGS) entry which is preliminary data.</text>
</comment>
<reference evidence="2 3" key="1">
    <citation type="submission" date="2021-03" db="EMBL/GenBank/DDBJ databases">
        <title>Genomic Encyclopedia of Type Strains, Phase IV (KMG-IV): sequencing the most valuable type-strain genomes for metagenomic binning, comparative biology and taxonomic classification.</title>
        <authorList>
            <person name="Goeker M."/>
        </authorList>
    </citation>
    <scope>NUCLEOTIDE SEQUENCE [LARGE SCALE GENOMIC DNA]</scope>
    <source>
        <strain evidence="2 3">DSM 27563</strain>
    </source>
</reference>
<proteinExistence type="predicted"/>